<dbReference type="PROSITE" id="PS00642">
    <property type="entry name" value="COMPLEX1_75K_2"/>
    <property type="match status" value="1"/>
</dbReference>
<dbReference type="GO" id="GO:0008137">
    <property type="term" value="F:NADH dehydrogenase (ubiquinone) activity"/>
    <property type="evidence" value="ECO:0007669"/>
    <property type="project" value="InterPro"/>
</dbReference>
<dbReference type="Gene3D" id="3.30.70.20">
    <property type="match status" value="1"/>
</dbReference>
<evidence type="ECO:0000256" key="2">
    <source>
        <dbReference type="ARBA" id="ARBA00005404"/>
    </source>
</evidence>
<protein>
    <recommendedName>
        <fullName evidence="11">NADH-ubiquinone oxidoreductase 75 kDa subunit</fullName>
    </recommendedName>
</protein>
<evidence type="ECO:0000256" key="4">
    <source>
        <dbReference type="ARBA" id="ARBA00022723"/>
    </source>
</evidence>
<dbReference type="PANTHER" id="PTHR43105">
    <property type="entry name" value="RESPIRATORY NITRATE REDUCTASE"/>
    <property type="match status" value="1"/>
</dbReference>
<name>A0A2P6N3Y4_9EUKA</name>
<dbReference type="GO" id="GO:0042773">
    <property type="term" value="P:ATP synthesis coupled electron transport"/>
    <property type="evidence" value="ECO:0007669"/>
    <property type="project" value="InterPro"/>
</dbReference>
<evidence type="ECO:0000256" key="3">
    <source>
        <dbReference type="ARBA" id="ARBA00022485"/>
    </source>
</evidence>
<evidence type="ECO:0000259" key="13">
    <source>
        <dbReference type="PROSITE" id="PS51085"/>
    </source>
</evidence>
<dbReference type="OrthoDB" id="5831229at2759"/>
<dbReference type="GO" id="GO:0016491">
    <property type="term" value="F:oxidoreductase activity"/>
    <property type="evidence" value="ECO:0007669"/>
    <property type="project" value="InterPro"/>
</dbReference>
<feature type="region of interest" description="Disordered" evidence="12">
    <location>
        <begin position="311"/>
        <end position="332"/>
    </location>
</feature>
<dbReference type="PROSITE" id="PS51085">
    <property type="entry name" value="2FE2S_FER_2"/>
    <property type="match status" value="1"/>
</dbReference>
<gene>
    <name evidence="16" type="ORF">PROFUN_08638</name>
    <name evidence="15" type="ORF">PROFUN_13516</name>
</gene>
<evidence type="ECO:0000256" key="9">
    <source>
        <dbReference type="ARBA" id="ARBA00034078"/>
    </source>
</evidence>
<dbReference type="STRING" id="1890364.A0A2P6N3Y4"/>
<dbReference type="PANTHER" id="PTHR43105:SF13">
    <property type="entry name" value="NADH-UBIQUINONE OXIDOREDUCTASE 75 KDA SUBUNIT, MITOCHONDRIAL"/>
    <property type="match status" value="1"/>
</dbReference>
<dbReference type="GO" id="GO:0046872">
    <property type="term" value="F:metal ion binding"/>
    <property type="evidence" value="ECO:0007669"/>
    <property type="project" value="UniProtKB-KW"/>
</dbReference>
<keyword evidence="15" id="KW-0830">Ubiquinone</keyword>
<evidence type="ECO:0000313" key="16">
    <source>
        <dbReference type="EMBL" id="PRP83954.1"/>
    </source>
</evidence>
<dbReference type="EMBL" id="MDYQ01000072">
    <property type="protein sequence ID" value="PRP83954.1"/>
    <property type="molecule type" value="Genomic_DNA"/>
</dbReference>
<dbReference type="AlphaFoldDB" id="A0A2P6N3Y4"/>
<evidence type="ECO:0000313" key="17">
    <source>
        <dbReference type="Proteomes" id="UP000241769"/>
    </source>
</evidence>
<keyword evidence="5" id="KW-1278">Translocase</keyword>
<organism evidence="15 17">
    <name type="scientific">Planoprotostelium fungivorum</name>
    <dbReference type="NCBI Taxonomy" id="1890364"/>
    <lineage>
        <taxon>Eukaryota</taxon>
        <taxon>Amoebozoa</taxon>
        <taxon>Evosea</taxon>
        <taxon>Variosea</taxon>
        <taxon>Cavosteliida</taxon>
        <taxon>Cavosteliaceae</taxon>
        <taxon>Planoprotostelium</taxon>
    </lineage>
</organism>
<dbReference type="InterPro" id="IPR000283">
    <property type="entry name" value="NADH_UbQ_OxRdtase_75kDa_su_CS"/>
</dbReference>
<evidence type="ECO:0000256" key="5">
    <source>
        <dbReference type="ARBA" id="ARBA00022967"/>
    </source>
</evidence>
<evidence type="ECO:0000256" key="8">
    <source>
        <dbReference type="ARBA" id="ARBA00023027"/>
    </source>
</evidence>
<dbReference type="FunFam" id="3.10.20.740:FF:000001">
    <property type="entry name" value="NADH-quinone oxidoreductase subunit G"/>
    <property type="match status" value="1"/>
</dbReference>
<keyword evidence="3" id="KW-0004">4Fe-4S</keyword>
<evidence type="ECO:0000256" key="6">
    <source>
        <dbReference type="ARBA" id="ARBA00023004"/>
    </source>
</evidence>
<dbReference type="SUPFAM" id="SSF54292">
    <property type="entry name" value="2Fe-2S ferredoxin-like"/>
    <property type="match status" value="1"/>
</dbReference>
<keyword evidence="4" id="KW-0479">Metal-binding</keyword>
<evidence type="ECO:0000256" key="11">
    <source>
        <dbReference type="ARBA" id="ARBA00073002"/>
    </source>
</evidence>
<dbReference type="Pfam" id="PF13510">
    <property type="entry name" value="Fer2_4"/>
    <property type="match status" value="1"/>
</dbReference>
<feature type="domain" description="2Fe-2S ferredoxin-type" evidence="13">
    <location>
        <begin position="37"/>
        <end position="115"/>
    </location>
</feature>
<dbReference type="Pfam" id="PF22117">
    <property type="entry name" value="Fer4_Nqo3"/>
    <property type="match status" value="1"/>
</dbReference>
<dbReference type="GO" id="GO:0051539">
    <property type="term" value="F:4 iron, 4 sulfur cluster binding"/>
    <property type="evidence" value="ECO:0007669"/>
    <property type="project" value="UniProtKB-KW"/>
</dbReference>
<accession>A0A2P6N3Y4</accession>
<dbReference type="InterPro" id="IPR036010">
    <property type="entry name" value="2Fe-2S_ferredoxin-like_sf"/>
</dbReference>
<dbReference type="PROSITE" id="PS00643">
    <property type="entry name" value="COMPLEX1_75K_3"/>
    <property type="match status" value="1"/>
</dbReference>
<keyword evidence="6" id="KW-0408">Iron</keyword>
<dbReference type="FunFam" id="3.30.70.20:FF:000002">
    <property type="entry name" value="NADH-ubiquinone oxidoreductase 75 kDa subunit"/>
    <property type="match status" value="1"/>
</dbReference>
<dbReference type="PROSITE" id="PS00641">
    <property type="entry name" value="COMPLEX1_75K_1"/>
    <property type="match status" value="1"/>
</dbReference>
<comment type="caution">
    <text evidence="15">The sequence shown here is derived from an EMBL/GenBank/DDBJ whole genome shotgun (WGS) entry which is preliminary data.</text>
</comment>
<dbReference type="InterPro" id="IPR001041">
    <property type="entry name" value="2Fe-2S_ferredoxin-type"/>
</dbReference>
<feature type="domain" description="4Fe-4S His(Cys)3-ligated-type" evidence="14">
    <location>
        <begin position="115"/>
        <end position="154"/>
    </location>
</feature>
<proteinExistence type="inferred from homology"/>
<dbReference type="InParanoid" id="A0A2P6N3Y4"/>
<dbReference type="Pfam" id="PF10588">
    <property type="entry name" value="NADH-G_4Fe-4S_3"/>
    <property type="match status" value="1"/>
</dbReference>
<evidence type="ECO:0000256" key="1">
    <source>
        <dbReference type="ARBA" id="ARBA00001966"/>
    </source>
</evidence>
<keyword evidence="17" id="KW-1185">Reference proteome</keyword>
<feature type="compositionally biased region" description="Basic and acidic residues" evidence="12">
    <location>
        <begin position="317"/>
        <end position="332"/>
    </location>
</feature>
<dbReference type="EMBL" id="MDYQ01000213">
    <property type="protein sequence ID" value="PRP78642.1"/>
    <property type="molecule type" value="Genomic_DNA"/>
</dbReference>
<dbReference type="SUPFAM" id="SSF54862">
    <property type="entry name" value="4Fe-4S ferredoxins"/>
    <property type="match status" value="1"/>
</dbReference>
<dbReference type="InterPro" id="IPR019574">
    <property type="entry name" value="NADH_UbQ_OxRdtase_Gsu_4Fe4S-bd"/>
</dbReference>
<dbReference type="Gene3D" id="3.10.20.740">
    <property type="match status" value="1"/>
</dbReference>
<keyword evidence="7" id="KW-0411">Iron-sulfur</keyword>
<dbReference type="GO" id="GO:0016020">
    <property type="term" value="C:membrane"/>
    <property type="evidence" value="ECO:0007669"/>
    <property type="project" value="InterPro"/>
</dbReference>
<dbReference type="InterPro" id="IPR050123">
    <property type="entry name" value="Prok_molybdopt-oxidoreductase"/>
</dbReference>
<comment type="cofactor">
    <cofactor evidence="1">
        <name>[4Fe-4S] cluster</name>
        <dbReference type="ChEBI" id="CHEBI:49883"/>
    </cofactor>
</comment>
<dbReference type="InterPro" id="IPR054351">
    <property type="entry name" value="NADH_UbQ_OxRdtase_ferredoxin"/>
</dbReference>
<dbReference type="SMART" id="SM00929">
    <property type="entry name" value="NADH-G_4Fe-4S_3"/>
    <property type="match status" value="1"/>
</dbReference>
<keyword evidence="8" id="KW-0520">NAD</keyword>
<dbReference type="PROSITE" id="PS51839">
    <property type="entry name" value="4FE4S_HC3"/>
    <property type="match status" value="1"/>
</dbReference>
<evidence type="ECO:0000313" key="15">
    <source>
        <dbReference type="EMBL" id="PRP78642.1"/>
    </source>
</evidence>
<dbReference type="CDD" id="cd00207">
    <property type="entry name" value="fer2"/>
    <property type="match status" value="1"/>
</dbReference>
<comment type="function">
    <text evidence="10">Core subunit of the mitochondrial membrane respiratory chain NADH dehydrogenase (Complex I) that is believed to belong to the minimal assembly required for catalysis. Complex I functions in the transfer of electrons from NADH to the respiratory chain. The immediate electron acceptor for the enzyme is believed to be ubiquinone. This is the largest subunit of complex I and it is a component of the iron-sulfur (IP) fragment of the enzyme. It may form part of the active site crevice where NADH is oxidized.</text>
</comment>
<sequence>MHRGLPSITKPFTSTGRLSARFNSTAATQAQKAPPRPMVELEINNRKVRAVQGSTILQACESIGIEIPRFCYHEELSIAGNCRMCLVEVAKSPKPQASCAMPVVPGMKVYTNTVMVKKAREGVMEFLLANHPLDCPICDQGGCCDLQDQAQLFGSQRGRFYEYKRAVEDKDFGPVIKTIMTRCIHCTRCVRFATEIAKVPVLGTTGRGNATEIGSYIQQLVDSPISGNVVDLCPVGAITEKSYQYQPAGETVVEGVCNDCMCGETKPINNEMKEQREVQRGSIYRTITLSSLGPEAHKGRSGSNIIAMGVKNSKTKQKNDQDRDGKGGSHTVDIPREMEELFETLLNVQIPPEAVDYEPTKTEVLFWDYSYAPDVPKIWPPGYPDLESPSTVKRQTGYSIFMEGKLEPEVAEIIAGLGMKQPILINEKKMSISQRRPTPGEHFWMGECPSRKYVSDAYGPPRLVVQGLDCWMNVVGSESPSLVLYKDGTLLVGNKICQGVSLQSLGIDHHVKHIDQQHYEIGVGTDRPQSKIIFFPDDSEKKTVCISGDLSSWLDMRKAQTKK</sequence>
<evidence type="ECO:0000259" key="14">
    <source>
        <dbReference type="PROSITE" id="PS51839"/>
    </source>
</evidence>
<evidence type="ECO:0000256" key="10">
    <source>
        <dbReference type="ARBA" id="ARBA00054960"/>
    </source>
</evidence>
<comment type="cofactor">
    <cofactor evidence="9">
        <name>[2Fe-2S] cluster</name>
        <dbReference type="ChEBI" id="CHEBI:190135"/>
    </cofactor>
</comment>
<dbReference type="Proteomes" id="UP000241769">
    <property type="component" value="Unassembled WGS sequence"/>
</dbReference>
<reference evidence="15 17" key="1">
    <citation type="journal article" date="2018" name="Genome Biol. Evol.">
        <title>Multiple Roots of Fruiting Body Formation in Amoebozoa.</title>
        <authorList>
            <person name="Hillmann F."/>
            <person name="Forbes G."/>
            <person name="Novohradska S."/>
            <person name="Ferling I."/>
            <person name="Riege K."/>
            <person name="Groth M."/>
            <person name="Westermann M."/>
            <person name="Marz M."/>
            <person name="Spaller T."/>
            <person name="Winckler T."/>
            <person name="Schaap P."/>
            <person name="Glockner G."/>
        </authorList>
    </citation>
    <scope>NUCLEOTIDE SEQUENCE [LARGE SCALE GENOMIC DNA]</scope>
    <source>
        <strain evidence="15 17">Jena</strain>
    </source>
</reference>
<evidence type="ECO:0000256" key="7">
    <source>
        <dbReference type="ARBA" id="ARBA00023014"/>
    </source>
</evidence>
<comment type="similarity">
    <text evidence="2">Belongs to the complex I 75 kDa subunit family.</text>
</comment>
<evidence type="ECO:0000256" key="12">
    <source>
        <dbReference type="SAM" id="MobiDB-lite"/>
    </source>
</evidence>